<dbReference type="EMBL" id="CP014844">
    <property type="protein sequence ID" value="AMR77832.1"/>
    <property type="molecule type" value="Genomic_DNA"/>
</dbReference>
<accession>A0A142JIC0</accession>
<dbReference type="RefSeq" id="WP_003121541.1">
    <property type="nucleotide sequence ID" value="NZ_CP014844.1"/>
</dbReference>
<feature type="transmembrane region" description="Helical" evidence="1">
    <location>
        <begin position="186"/>
        <end position="204"/>
    </location>
</feature>
<sequence>MCFSAPASFTAAAVLLGLGTVTMRRARSRRELPYAAIPLLFGVQQLLEGMLWLTFPDRAPLLNVALTHLYSFFSHVLWPIYVPLAALALESVRWRRRVLVAIAVAGALVGLYLLAMLVKLPITARVVGQHILYDSPHFYVMTTMALYLIGTCASLMVSSHRRVAAFGVAAFVSAIAAYMFYATWFISVWCFFAAVLSFIVLWQFREPRARLAVP</sequence>
<dbReference type="OrthoDB" id="8441457at2"/>
<keyword evidence="1" id="KW-0812">Transmembrane</keyword>
<evidence type="ECO:0000256" key="1">
    <source>
        <dbReference type="SAM" id="Phobius"/>
    </source>
</evidence>
<dbReference type="AlphaFoldDB" id="A0A142JIC0"/>
<keyword evidence="3" id="KW-1185">Reference proteome</keyword>
<keyword evidence="1" id="KW-1133">Transmembrane helix</keyword>
<feature type="transmembrane region" description="Helical" evidence="1">
    <location>
        <begin position="98"/>
        <end position="118"/>
    </location>
</feature>
<evidence type="ECO:0000313" key="3">
    <source>
        <dbReference type="Proteomes" id="UP000075238"/>
    </source>
</evidence>
<name>A0A142JIC0_9BURK</name>
<feature type="transmembrane region" description="Helical" evidence="1">
    <location>
        <begin position="163"/>
        <end position="180"/>
    </location>
</feature>
<organism evidence="2 3">
    <name type="scientific">Cupriavidus nantongensis</name>
    <dbReference type="NCBI Taxonomy" id="1796606"/>
    <lineage>
        <taxon>Bacteria</taxon>
        <taxon>Pseudomonadati</taxon>
        <taxon>Pseudomonadota</taxon>
        <taxon>Betaproteobacteria</taxon>
        <taxon>Burkholderiales</taxon>
        <taxon>Burkholderiaceae</taxon>
        <taxon>Cupriavidus</taxon>
    </lineage>
</organism>
<feature type="transmembrane region" description="Helical" evidence="1">
    <location>
        <begin position="67"/>
        <end position="89"/>
    </location>
</feature>
<dbReference type="InterPro" id="IPR046737">
    <property type="entry name" value="DUF6629"/>
</dbReference>
<protein>
    <submittedName>
        <fullName evidence="2">Uncharacterized protein</fullName>
    </submittedName>
</protein>
<feature type="transmembrane region" description="Helical" evidence="1">
    <location>
        <begin position="35"/>
        <end position="55"/>
    </location>
</feature>
<keyword evidence="1" id="KW-0472">Membrane</keyword>
<feature type="transmembrane region" description="Helical" evidence="1">
    <location>
        <begin position="138"/>
        <end position="156"/>
    </location>
</feature>
<dbReference type="STRING" id="1796606.A2G96_08820"/>
<dbReference type="GeneID" id="94693699"/>
<reference evidence="2 3" key="1">
    <citation type="submission" date="2016-03" db="EMBL/GenBank/DDBJ databases">
        <title>Complete genome sequence of a novel chlorpyrifos degrading bacterium, Cupriavidus nantongensis sp. X1.</title>
        <authorList>
            <person name="Fang L."/>
        </authorList>
    </citation>
    <scope>NUCLEOTIDE SEQUENCE [LARGE SCALE GENOMIC DNA]</scope>
    <source>
        <strain evidence="2 3">X1</strain>
    </source>
</reference>
<gene>
    <name evidence="2" type="ORF">A2G96_08820</name>
</gene>
<dbReference type="Proteomes" id="UP000075238">
    <property type="component" value="Chromosome 1"/>
</dbReference>
<dbReference type="Pfam" id="PF20334">
    <property type="entry name" value="DUF6629"/>
    <property type="match status" value="1"/>
</dbReference>
<proteinExistence type="predicted"/>
<dbReference type="KEGG" id="cnan:A2G96_08820"/>
<evidence type="ECO:0000313" key="2">
    <source>
        <dbReference type="EMBL" id="AMR77832.1"/>
    </source>
</evidence>